<dbReference type="Proteomes" id="UP000594759">
    <property type="component" value="Chromosome"/>
</dbReference>
<organism evidence="7 8">
    <name type="scientific">Pedobacter endophyticus</name>
    <dbReference type="NCBI Taxonomy" id="2789740"/>
    <lineage>
        <taxon>Bacteria</taxon>
        <taxon>Pseudomonadati</taxon>
        <taxon>Bacteroidota</taxon>
        <taxon>Sphingobacteriia</taxon>
        <taxon>Sphingobacteriales</taxon>
        <taxon>Sphingobacteriaceae</taxon>
        <taxon>Pedobacter</taxon>
    </lineage>
</organism>
<evidence type="ECO:0000256" key="4">
    <source>
        <dbReference type="ARBA" id="ARBA00022759"/>
    </source>
</evidence>
<protein>
    <recommendedName>
        <fullName evidence="6">Putative mRNA interferase YoeB</fullName>
    </recommendedName>
</protein>
<dbReference type="Pfam" id="PF06769">
    <property type="entry name" value="YoeB_toxin"/>
    <property type="match status" value="1"/>
</dbReference>
<dbReference type="NCBIfam" id="TIGR02116">
    <property type="entry name" value="toxin_Txe_YoeB"/>
    <property type="match status" value="1"/>
</dbReference>
<dbReference type="GO" id="GO:0006401">
    <property type="term" value="P:RNA catabolic process"/>
    <property type="evidence" value="ECO:0007669"/>
    <property type="project" value="InterPro"/>
</dbReference>
<evidence type="ECO:0000256" key="6">
    <source>
        <dbReference type="ARBA" id="ARBA00030388"/>
    </source>
</evidence>
<gene>
    <name evidence="7" type="ORF">IZT61_19105</name>
</gene>
<proteinExistence type="inferred from homology"/>
<reference evidence="7 8" key="1">
    <citation type="submission" date="2020-11" db="EMBL/GenBank/DDBJ databases">
        <title>Pedobacter endophytica, an endophytic bacteria isolated form Carex pumila.</title>
        <authorList>
            <person name="Peng Y."/>
            <person name="Jiang L."/>
            <person name="Lee J."/>
        </authorList>
    </citation>
    <scope>NUCLEOTIDE SEQUENCE [LARGE SCALE GENOMIC DNA]</scope>
    <source>
        <strain evidence="7 8">JBR3-12</strain>
    </source>
</reference>
<comment type="similarity">
    <text evidence="1">Belongs to the YoeB family.</text>
</comment>
<sequence length="85" mass="9919">MEIEYAIQAQNDLMFWKKSGNKGVQKKISQLLQAMLEDPFTGIGKPEALKHELTGKWSRRINNEHRIVYLVTDEVIYIESLKGHY</sequence>
<name>A0A7S9PYR3_9SPHI</name>
<evidence type="ECO:0000256" key="2">
    <source>
        <dbReference type="ARBA" id="ARBA00022649"/>
    </source>
</evidence>
<dbReference type="EMBL" id="CP064939">
    <property type="protein sequence ID" value="QPH39140.1"/>
    <property type="molecule type" value="Genomic_DNA"/>
</dbReference>
<dbReference type="GO" id="GO:0016787">
    <property type="term" value="F:hydrolase activity"/>
    <property type="evidence" value="ECO:0007669"/>
    <property type="project" value="UniProtKB-KW"/>
</dbReference>
<keyword evidence="8" id="KW-1185">Reference proteome</keyword>
<evidence type="ECO:0000256" key="5">
    <source>
        <dbReference type="ARBA" id="ARBA00022801"/>
    </source>
</evidence>
<keyword evidence="3" id="KW-0540">Nuclease</keyword>
<dbReference type="RefSeq" id="WP_196098614.1">
    <property type="nucleotide sequence ID" value="NZ_CP064939.1"/>
</dbReference>
<dbReference type="Gene3D" id="3.30.2310.20">
    <property type="entry name" value="RelE-like"/>
    <property type="match status" value="1"/>
</dbReference>
<dbReference type="GO" id="GO:0045892">
    <property type="term" value="P:negative regulation of DNA-templated transcription"/>
    <property type="evidence" value="ECO:0007669"/>
    <property type="project" value="TreeGrafter"/>
</dbReference>
<evidence type="ECO:0000256" key="3">
    <source>
        <dbReference type="ARBA" id="ARBA00022722"/>
    </source>
</evidence>
<dbReference type="SUPFAM" id="SSF143011">
    <property type="entry name" value="RelE-like"/>
    <property type="match status" value="1"/>
</dbReference>
<dbReference type="KEGG" id="pex:IZT61_19105"/>
<evidence type="ECO:0000313" key="7">
    <source>
        <dbReference type="EMBL" id="QPH39140.1"/>
    </source>
</evidence>
<evidence type="ECO:0000256" key="1">
    <source>
        <dbReference type="ARBA" id="ARBA00008172"/>
    </source>
</evidence>
<evidence type="ECO:0000313" key="8">
    <source>
        <dbReference type="Proteomes" id="UP000594759"/>
    </source>
</evidence>
<dbReference type="GO" id="GO:0004519">
    <property type="term" value="F:endonuclease activity"/>
    <property type="evidence" value="ECO:0007669"/>
    <property type="project" value="UniProtKB-KW"/>
</dbReference>
<dbReference type="PANTHER" id="PTHR38039">
    <property type="entry name" value="TOXIN YOEB"/>
    <property type="match status" value="1"/>
</dbReference>
<keyword evidence="2" id="KW-1277">Toxin-antitoxin system</keyword>
<dbReference type="AlphaFoldDB" id="A0A7S9PYR3"/>
<dbReference type="InterPro" id="IPR035093">
    <property type="entry name" value="RelE/ParE_toxin_dom_sf"/>
</dbReference>
<accession>A0A7S9PYR3</accession>
<dbReference type="PANTHER" id="PTHR38039:SF1">
    <property type="entry name" value="TOXIN YOEB"/>
    <property type="match status" value="1"/>
</dbReference>
<keyword evidence="4" id="KW-0255">Endonuclease</keyword>
<dbReference type="InterPro" id="IPR009614">
    <property type="entry name" value="YoeB_toxin"/>
</dbReference>
<keyword evidence="5" id="KW-0378">Hydrolase</keyword>